<comment type="function">
    <text evidence="2">Required for morphogenesis under gluconeogenic growth conditions.</text>
</comment>
<keyword evidence="4" id="KW-1185">Reference proteome</keyword>
<evidence type="ECO:0000256" key="1">
    <source>
        <dbReference type="ARBA" id="ARBA00022490"/>
    </source>
</evidence>
<dbReference type="RefSeq" id="WP_039196688.1">
    <property type="nucleotide sequence ID" value="NZ_CBCRTM010000002.1"/>
</dbReference>
<dbReference type="HAMAP" id="MF_00973">
    <property type="entry name" value="Gluconeogen_factor"/>
    <property type="match status" value="1"/>
</dbReference>
<dbReference type="GO" id="GO:0008360">
    <property type="term" value="P:regulation of cell shape"/>
    <property type="evidence" value="ECO:0007669"/>
    <property type="project" value="UniProtKB-UniRule"/>
</dbReference>
<protein>
    <recommendedName>
        <fullName evidence="2">Putative gluconeogenesis factor</fullName>
    </recommendedName>
</protein>
<gene>
    <name evidence="3" type="primary">yvcK</name>
    <name evidence="3" type="ORF">OQ257_05745</name>
</gene>
<evidence type="ECO:0000313" key="4">
    <source>
        <dbReference type="Proteomes" id="UP001142444"/>
    </source>
</evidence>
<dbReference type="EMBL" id="JAPHVQ010000004">
    <property type="protein sequence ID" value="MDE8034666.1"/>
    <property type="molecule type" value="Genomic_DNA"/>
</dbReference>
<accession>A0A0A7ME69</accession>
<comment type="caution">
    <text evidence="3">The sequence shown here is derived from an EMBL/GenBank/DDBJ whole genome shotgun (WGS) entry which is preliminary data.</text>
</comment>
<reference evidence="3" key="1">
    <citation type="submission" date="2022-11" db="EMBL/GenBank/DDBJ databases">
        <authorList>
            <person name="Kamali M."/>
            <person name="Peak L."/>
            <person name="Go Y.Y."/>
            <person name="Balasuriya U.B.R."/>
            <person name="Carossino M."/>
        </authorList>
    </citation>
    <scope>NUCLEOTIDE SEQUENCE</scope>
    <source>
        <strain evidence="3">4524</strain>
    </source>
</reference>
<dbReference type="Pfam" id="PF01933">
    <property type="entry name" value="CofD"/>
    <property type="match status" value="1"/>
</dbReference>
<dbReference type="Proteomes" id="UP001142444">
    <property type="component" value="Unassembled WGS sequence"/>
</dbReference>
<evidence type="ECO:0000313" key="3">
    <source>
        <dbReference type="EMBL" id="MDE8034666.1"/>
    </source>
</evidence>
<dbReference type="Gene3D" id="3.40.50.10680">
    <property type="entry name" value="CofD-like domains"/>
    <property type="match status" value="1"/>
</dbReference>
<dbReference type="GeneID" id="92744767"/>
<dbReference type="CDD" id="cd07187">
    <property type="entry name" value="YvcK_like"/>
    <property type="match status" value="1"/>
</dbReference>
<dbReference type="KEGG" id="aeu:ACEE_03215"/>
<dbReference type="PANTHER" id="PTHR30135:SF3">
    <property type="entry name" value="GLUCONEOGENESIS FACTOR-RELATED"/>
    <property type="match status" value="1"/>
</dbReference>
<comment type="similarity">
    <text evidence="2">Belongs to the gluconeogenesis factor family.</text>
</comment>
<dbReference type="InterPro" id="IPR002882">
    <property type="entry name" value="CofD"/>
</dbReference>
<proteinExistence type="inferred from homology"/>
<sequence length="309" mass="33329">MPEQKLSSRHPYLNSMSQVVAIGGGHGLGRVLSSLSFLGKRLTGIVTTTDDGGSTGRIRSQHGGIAWGDLRNCLTQIIIKPTVASALFEYRFGGAGELAGHNLGNLILKALENMKIRPLEGINLVRELLHVRAGLIPMSESPVHLAAQLKSGITIVGEVSVDALEEIPRNLLLIPKVNATPEAIDIVKNAELIVLGPGSFLTSIMPSLLIDEISNAIKHSKAKVIFIDNIQQESGPAGSLSLADRVEWLETRIGKNRLDGIITVPTTYSNLPANIKVLKQVLSDDDVAYRHDRNKLSKAINDIVELLNT</sequence>
<reference evidence="3" key="2">
    <citation type="journal article" date="2023" name="Pathogens">
        <title>Pathological Features and Genomic Characterization of an Actinobacillus equuli subsp. equuli Bearing Unique Virulence-Associated Genes from an Adult Horse with Pleuropneumonia.</title>
        <authorList>
            <person name="Kamali M."/>
            <person name="Carossino M."/>
            <person name="Del Piero F."/>
            <person name="Peak L."/>
            <person name="Mitchell M.S."/>
            <person name="Willette J."/>
            <person name="Baker R."/>
            <person name="Li F."/>
            <person name="Kenez A."/>
            <person name="Balasuriya U.B.R."/>
            <person name="Go Y.Y."/>
        </authorList>
    </citation>
    <scope>NUCLEOTIDE SEQUENCE</scope>
    <source>
        <strain evidence="3">4524</strain>
    </source>
</reference>
<dbReference type="SUPFAM" id="SSF142338">
    <property type="entry name" value="CofD-like"/>
    <property type="match status" value="1"/>
</dbReference>
<dbReference type="GO" id="GO:0043743">
    <property type="term" value="F:LPPG:FO 2-phospho-L-lactate transferase activity"/>
    <property type="evidence" value="ECO:0007669"/>
    <property type="project" value="InterPro"/>
</dbReference>
<organism evidence="3 4">
    <name type="scientific">Actinobacillus equuli subsp. equuli</name>
    <dbReference type="NCBI Taxonomy" id="202947"/>
    <lineage>
        <taxon>Bacteria</taxon>
        <taxon>Pseudomonadati</taxon>
        <taxon>Pseudomonadota</taxon>
        <taxon>Gammaproteobacteria</taxon>
        <taxon>Pasteurellales</taxon>
        <taxon>Pasteurellaceae</taxon>
        <taxon>Actinobacillus</taxon>
    </lineage>
</organism>
<dbReference type="NCBIfam" id="TIGR01826">
    <property type="entry name" value="CofD_related"/>
    <property type="match status" value="1"/>
</dbReference>
<comment type="subcellular location">
    <subcellularLocation>
        <location evidence="2">Cytoplasm</location>
    </subcellularLocation>
</comment>
<dbReference type="AlphaFoldDB" id="A0A0A7ME69"/>
<evidence type="ECO:0000256" key="2">
    <source>
        <dbReference type="HAMAP-Rule" id="MF_00973"/>
    </source>
</evidence>
<dbReference type="InterPro" id="IPR038136">
    <property type="entry name" value="CofD-like_dom_sf"/>
</dbReference>
<dbReference type="PANTHER" id="PTHR30135">
    <property type="entry name" value="UNCHARACTERIZED PROTEIN YVCK-RELATED"/>
    <property type="match status" value="1"/>
</dbReference>
<name>A0A0A7ME69_ACTEU</name>
<dbReference type="InterPro" id="IPR010119">
    <property type="entry name" value="Gluconeogen_factor"/>
</dbReference>
<dbReference type="GO" id="GO:0005737">
    <property type="term" value="C:cytoplasm"/>
    <property type="evidence" value="ECO:0007669"/>
    <property type="project" value="UniProtKB-SubCell"/>
</dbReference>
<keyword evidence="1 2" id="KW-0963">Cytoplasm</keyword>